<sequence>MWAERVPGEAERTTAHEGGDDVRLSPKCIAVDDNSKNDLKLFSARNAYPHVSRYLRKVARKSSTLCVASSRSY</sequence>
<organism evidence="4">
    <name type="scientific">Nippostrongylus brasiliensis</name>
    <name type="common">Rat hookworm</name>
    <dbReference type="NCBI Taxonomy" id="27835"/>
    <lineage>
        <taxon>Eukaryota</taxon>
        <taxon>Metazoa</taxon>
        <taxon>Ecdysozoa</taxon>
        <taxon>Nematoda</taxon>
        <taxon>Chromadorea</taxon>
        <taxon>Rhabditida</taxon>
        <taxon>Rhabditina</taxon>
        <taxon>Rhabditomorpha</taxon>
        <taxon>Strongyloidea</taxon>
        <taxon>Heligmosomidae</taxon>
        <taxon>Nippostrongylus</taxon>
    </lineage>
</organism>
<reference evidence="2 3" key="2">
    <citation type="submission" date="2018-11" db="EMBL/GenBank/DDBJ databases">
        <authorList>
            <consortium name="Pathogen Informatics"/>
        </authorList>
    </citation>
    <scope>NUCLEOTIDE SEQUENCE [LARGE SCALE GENOMIC DNA]</scope>
</reference>
<evidence type="ECO:0000313" key="3">
    <source>
        <dbReference type="Proteomes" id="UP000271162"/>
    </source>
</evidence>
<gene>
    <name evidence="2" type="ORF">NBR_LOCUS18167</name>
</gene>
<keyword evidence="3" id="KW-1185">Reference proteome</keyword>
<protein>
    <submittedName>
        <fullName evidence="4">Transposase</fullName>
    </submittedName>
</protein>
<proteinExistence type="predicted"/>
<feature type="region of interest" description="Disordered" evidence="1">
    <location>
        <begin position="1"/>
        <end position="21"/>
    </location>
</feature>
<evidence type="ECO:0000256" key="1">
    <source>
        <dbReference type="SAM" id="MobiDB-lite"/>
    </source>
</evidence>
<dbReference type="Proteomes" id="UP000271162">
    <property type="component" value="Unassembled WGS sequence"/>
</dbReference>
<name>A0A0N4YM00_NIPBR</name>
<dbReference type="EMBL" id="UYSL01023217">
    <property type="protein sequence ID" value="VDL81888.1"/>
    <property type="molecule type" value="Genomic_DNA"/>
</dbReference>
<evidence type="ECO:0000313" key="4">
    <source>
        <dbReference type="WBParaSite" id="NBR_0001816601-mRNA-1"/>
    </source>
</evidence>
<dbReference type="AlphaFoldDB" id="A0A0N4YM00"/>
<dbReference type="WBParaSite" id="NBR_0001816601-mRNA-1">
    <property type="protein sequence ID" value="NBR_0001816601-mRNA-1"/>
    <property type="gene ID" value="NBR_0001816601"/>
</dbReference>
<evidence type="ECO:0000313" key="2">
    <source>
        <dbReference type="EMBL" id="VDL81888.1"/>
    </source>
</evidence>
<reference evidence="4" key="1">
    <citation type="submission" date="2017-02" db="UniProtKB">
        <authorList>
            <consortium name="WormBaseParasite"/>
        </authorList>
    </citation>
    <scope>IDENTIFICATION</scope>
</reference>
<accession>A0A0N4YM00</accession>